<dbReference type="SUPFAM" id="SSF52151">
    <property type="entry name" value="FabD/lysophospholipase-like"/>
    <property type="match status" value="1"/>
</dbReference>
<dbReference type="CDD" id="cd07209">
    <property type="entry name" value="Pat_hypo_Ecoli_Z1214_like"/>
    <property type="match status" value="1"/>
</dbReference>
<dbReference type="PANTHER" id="PTHR14226">
    <property type="entry name" value="NEUROPATHY TARGET ESTERASE/SWISS CHEESE D.MELANOGASTER"/>
    <property type="match status" value="1"/>
</dbReference>
<dbReference type="Proteomes" id="UP001165384">
    <property type="component" value="Unassembled WGS sequence"/>
</dbReference>
<dbReference type="InterPro" id="IPR002641">
    <property type="entry name" value="PNPLA_dom"/>
</dbReference>
<name>A0ABS9K6G8_9RHOO</name>
<dbReference type="InterPro" id="IPR021095">
    <property type="entry name" value="DUF3734"/>
</dbReference>
<evidence type="ECO:0000256" key="4">
    <source>
        <dbReference type="PROSITE-ProRule" id="PRU01161"/>
    </source>
</evidence>
<accession>A0ABS9K6G8</accession>
<keyword evidence="3 4" id="KW-0443">Lipid metabolism</keyword>
<dbReference type="RefSeq" id="WP_275712144.1">
    <property type="nucleotide sequence ID" value="NZ_JAKLTN010000004.1"/>
</dbReference>
<feature type="active site" description="Nucleophile" evidence="4">
    <location>
        <position position="80"/>
    </location>
</feature>
<dbReference type="Gene3D" id="3.40.1090.10">
    <property type="entry name" value="Cytosolic phospholipase A2 catalytic domain"/>
    <property type="match status" value="2"/>
</dbReference>
<proteinExistence type="predicted"/>
<dbReference type="Pfam" id="PF01734">
    <property type="entry name" value="Patatin"/>
    <property type="match status" value="1"/>
</dbReference>
<dbReference type="Pfam" id="PF12536">
    <property type="entry name" value="DUF3734"/>
    <property type="match status" value="1"/>
</dbReference>
<keyword evidence="2 4" id="KW-0442">Lipid degradation</keyword>
<evidence type="ECO:0000313" key="7">
    <source>
        <dbReference type="EMBL" id="MCG2578751.1"/>
    </source>
</evidence>
<protein>
    <submittedName>
        <fullName evidence="7">Patatin-like phospholipase family protein</fullName>
    </submittedName>
</protein>
<feature type="region of interest" description="Disordered" evidence="5">
    <location>
        <begin position="1"/>
        <end position="38"/>
    </location>
</feature>
<comment type="caution">
    <text evidence="7">The sequence shown here is derived from an EMBL/GenBank/DDBJ whole genome shotgun (WGS) entry which is preliminary data.</text>
</comment>
<keyword evidence="1 4" id="KW-0378">Hydrolase</keyword>
<organism evidence="7 8">
    <name type="scientific">Dechloromonas hankyongensis</name>
    <dbReference type="NCBI Taxonomy" id="2908002"/>
    <lineage>
        <taxon>Bacteria</taxon>
        <taxon>Pseudomonadati</taxon>
        <taxon>Pseudomonadota</taxon>
        <taxon>Betaproteobacteria</taxon>
        <taxon>Rhodocyclales</taxon>
        <taxon>Azonexaceae</taxon>
        <taxon>Dechloromonas</taxon>
    </lineage>
</organism>
<feature type="short sequence motif" description="GXSXG" evidence="4">
    <location>
        <begin position="78"/>
        <end position="82"/>
    </location>
</feature>
<reference evidence="7" key="1">
    <citation type="submission" date="2022-01" db="EMBL/GenBank/DDBJ databases">
        <authorList>
            <person name="Jo J.-H."/>
            <person name="Im W.-T."/>
        </authorList>
    </citation>
    <scope>NUCLEOTIDE SEQUENCE</scope>
    <source>
        <strain evidence="7">XY25</strain>
    </source>
</reference>
<feature type="short sequence motif" description="DGA/G" evidence="4">
    <location>
        <begin position="253"/>
        <end position="255"/>
    </location>
</feature>
<evidence type="ECO:0000256" key="2">
    <source>
        <dbReference type="ARBA" id="ARBA00022963"/>
    </source>
</evidence>
<dbReference type="InterPro" id="IPR016035">
    <property type="entry name" value="Acyl_Trfase/lysoPLipase"/>
</dbReference>
<feature type="short sequence motif" description="GXGXXG" evidence="4">
    <location>
        <begin position="51"/>
        <end position="56"/>
    </location>
</feature>
<evidence type="ECO:0000256" key="5">
    <source>
        <dbReference type="SAM" id="MobiDB-lite"/>
    </source>
</evidence>
<evidence type="ECO:0000256" key="1">
    <source>
        <dbReference type="ARBA" id="ARBA00022801"/>
    </source>
</evidence>
<evidence type="ECO:0000256" key="3">
    <source>
        <dbReference type="ARBA" id="ARBA00023098"/>
    </source>
</evidence>
<feature type="domain" description="PNPLA" evidence="6">
    <location>
        <begin position="47"/>
        <end position="266"/>
    </location>
</feature>
<evidence type="ECO:0000259" key="6">
    <source>
        <dbReference type="PROSITE" id="PS51635"/>
    </source>
</evidence>
<dbReference type="EMBL" id="JAKLTN010000004">
    <property type="protein sequence ID" value="MCG2578751.1"/>
    <property type="molecule type" value="Genomic_DNA"/>
</dbReference>
<keyword evidence="8" id="KW-1185">Reference proteome</keyword>
<feature type="active site" description="Proton acceptor" evidence="4">
    <location>
        <position position="253"/>
    </location>
</feature>
<gene>
    <name evidence="7" type="ORF">LZ012_17270</name>
</gene>
<dbReference type="PROSITE" id="PS51635">
    <property type="entry name" value="PNPLA"/>
    <property type="match status" value="1"/>
</dbReference>
<evidence type="ECO:0000313" key="8">
    <source>
        <dbReference type="Proteomes" id="UP001165384"/>
    </source>
</evidence>
<dbReference type="PANTHER" id="PTHR14226:SF57">
    <property type="entry name" value="BLR7027 PROTEIN"/>
    <property type="match status" value="1"/>
</dbReference>
<sequence>MSRAMEERPLTVVAEAAPGGHTLRAPPTPEPEERPPRRKLPYPVIALVLQGGGALGAYQAGVFQGLDEAGITPNWVTGISIGAFNTAIIAGNAPAERTVRLREFWETICRSPAWMRPMDDMIDTWVARLGGETRKSFSAFEAWQAICQGQTGFFLPRLPPPWLSLEQPPEKVSYYDTAPMKATLEQLVDFERINAGETRVTVSAVNVRTGNFEYFDNSSGHWKGRLRAEHFMASGALPPAFPPVEIDGEFYWDGALVSNTPLLKVLTTWPRPDTLAFQVDLWSARGIVPNNIWDAQERLKDIQFSSRTRAITDLLSREQHVRHLVRQLLHHIPDERRCSDPVCKEARLWASDRRVNVIHLIYRDKEWDGMAKDYEFGALTMRDHWACGLDDMRRTLRHEDWLDLPGPGRDFVTHDLHSAGDDGAEG</sequence>
<dbReference type="InterPro" id="IPR050301">
    <property type="entry name" value="NTE"/>
</dbReference>